<dbReference type="EMBL" id="JANPWE010000005">
    <property type="protein sequence ID" value="MCR6545987.1"/>
    <property type="molecule type" value="Genomic_DNA"/>
</dbReference>
<evidence type="ECO:0000313" key="2">
    <source>
        <dbReference type="Proteomes" id="UP001524944"/>
    </source>
</evidence>
<name>A0ABT1Y539_9FIRM</name>
<protein>
    <submittedName>
        <fullName evidence="1">Uncharacterized protein</fullName>
    </submittedName>
</protein>
<sequence length="155" mass="17312">MPVYSEPLPKDYLCKKLAENNSAKICIIGCGVCANISCSLYQGVNQPVMSIFFKPLAMNKEMDHLSNILQNEYHVTDSTVIMGLCKYTKKKEKSIQEVSNGADTVIVMSCPAGLKTVEAVLPDKKIIHGMKLKGFKSVEFKLKNSKWYLTDKSKK</sequence>
<evidence type="ECO:0000313" key="1">
    <source>
        <dbReference type="EMBL" id="MCR6545987.1"/>
    </source>
</evidence>
<accession>A0ABT1Y539</accession>
<keyword evidence="2" id="KW-1185">Reference proteome</keyword>
<proteinExistence type="predicted"/>
<reference evidence="1 2" key="1">
    <citation type="submission" date="2022-08" db="EMBL/GenBank/DDBJ databases">
        <title>Proteogenomics of the novel Dehalobacterium formicoaceticum strain EZ94 highlights a key role of methyltransferases during anaerobic dichloromethane degradation.</title>
        <authorList>
            <person name="Wasmund K."/>
        </authorList>
    </citation>
    <scope>NUCLEOTIDE SEQUENCE [LARGE SCALE GENOMIC DNA]</scope>
    <source>
        <strain evidence="1 2">EZ94</strain>
    </source>
</reference>
<organism evidence="1 2">
    <name type="scientific">Dehalobacterium formicoaceticum</name>
    <dbReference type="NCBI Taxonomy" id="51515"/>
    <lineage>
        <taxon>Bacteria</taxon>
        <taxon>Bacillati</taxon>
        <taxon>Bacillota</taxon>
        <taxon>Clostridia</taxon>
        <taxon>Eubacteriales</taxon>
        <taxon>Peptococcaceae</taxon>
        <taxon>Dehalobacterium</taxon>
    </lineage>
</organism>
<gene>
    <name evidence="1" type="ORF">NVS47_10765</name>
</gene>
<dbReference type="Proteomes" id="UP001524944">
    <property type="component" value="Unassembled WGS sequence"/>
</dbReference>
<comment type="caution">
    <text evidence="1">The sequence shown here is derived from an EMBL/GenBank/DDBJ whole genome shotgun (WGS) entry which is preliminary data.</text>
</comment>
<dbReference type="RefSeq" id="WP_089612166.1">
    <property type="nucleotide sequence ID" value="NZ_CP022121.1"/>
</dbReference>